<sequence>MWIEELPNGKFKYFERYKDPYTEKYRRVSVTLNSKSNQAKKQAMMELQDKINNRMEKKDQQKVSLENLLNSWWQQHQLSIRKTSVKAYGKILKYIFSNMNVDVLIRNTDTKFFQDFINDLPHSWEYKKKFKSVLNMSFTYAQDMGMIDENPINRVKVVKPPLTKENFENIESKYLEEKEVYQLLNYYYSTFQSVHHGRLAEFMYLTGLRAGEAISLTINDYVKNEHAILVNGTLDYSNGYKNATKELPKTLASFRKVELSNRAVKIIEELILEREIKFKEQTNYLFVGKTGKPIQVNSFNASLKKANESLGKNKINKTISSHIFRHSHISLLAELNVPVKAIMERVGHVDTETTLKIYTHVTKKAKTNLVEALNKYGK</sequence>
<accession>A0AC59HP95</accession>
<proteinExistence type="predicted"/>
<dbReference type="Proteomes" id="UP001317613">
    <property type="component" value="Chromosome"/>
</dbReference>
<dbReference type="EMBL" id="AP026729">
    <property type="protein sequence ID" value="BDQ61518.1"/>
    <property type="molecule type" value="Genomic_DNA"/>
</dbReference>
<protein>
    <submittedName>
        <fullName evidence="1">Prophage ps2 probable integrase</fullName>
    </submittedName>
</protein>
<evidence type="ECO:0000313" key="1">
    <source>
        <dbReference type="EMBL" id="BDQ61518.1"/>
    </source>
</evidence>
<organism evidence="1 2">
    <name type="scientific">Enterococcus faecalis</name>
    <name type="common">Streptococcus faecalis</name>
    <dbReference type="NCBI Taxonomy" id="1351"/>
    <lineage>
        <taxon>Bacteria</taxon>
        <taxon>Bacillati</taxon>
        <taxon>Bacillota</taxon>
        <taxon>Bacilli</taxon>
        <taxon>Lactobacillales</taxon>
        <taxon>Enterococcaceae</taxon>
        <taxon>Enterococcus</taxon>
    </lineage>
</organism>
<gene>
    <name evidence="1" type="primary">ps201</name>
    <name evidence="1" type="ORF">EfsSVR2332_15960</name>
</gene>
<name>A0AC59HP95_ENTFL</name>
<reference evidence="1" key="1">
    <citation type="submission" date="2022-08" db="EMBL/GenBank/DDBJ databases">
        <title>Molecular epidemiological analysis of five strains of VanD-type vancomycin-resistant Enterococcus faecalis.</title>
        <authorList>
            <person name="Mimura K."/>
            <person name="Hashimoto Y."/>
            <person name="Tomita H."/>
        </authorList>
    </citation>
    <scope>NUCLEOTIDE SEQUENCE</scope>
    <source>
        <strain evidence="1">SVR2332</strain>
    </source>
</reference>
<evidence type="ECO:0000313" key="2">
    <source>
        <dbReference type="Proteomes" id="UP001317613"/>
    </source>
</evidence>